<feature type="signal peptide" evidence="2">
    <location>
        <begin position="1"/>
        <end position="27"/>
    </location>
</feature>
<evidence type="ECO:0008006" key="5">
    <source>
        <dbReference type="Google" id="ProtNLM"/>
    </source>
</evidence>
<accession>A0ABT7BWW7</accession>
<keyword evidence="4" id="KW-1185">Reference proteome</keyword>
<evidence type="ECO:0000256" key="1">
    <source>
        <dbReference type="SAM" id="MobiDB-lite"/>
    </source>
</evidence>
<gene>
    <name evidence="3" type="ORF">PMH09_06120</name>
</gene>
<evidence type="ECO:0000256" key="2">
    <source>
        <dbReference type="SAM" id="SignalP"/>
    </source>
</evidence>
<evidence type="ECO:0000313" key="3">
    <source>
        <dbReference type="EMBL" id="MDJ1182768.1"/>
    </source>
</evidence>
<dbReference type="EMBL" id="JAQOSQ010000004">
    <property type="protein sequence ID" value="MDJ1182768.1"/>
    <property type="molecule type" value="Genomic_DNA"/>
</dbReference>
<sequence length="277" mass="29508">MKELCYRTAIALPIACTTLIAAMDSRAAVRAQTPQVMYGNYVSLPVPTPEANPSDLLREQGNRIKSTVDNPDPIKLPPLQPAAEPIFWETQPVGQSSEPLEPLPVPVLPESESLPPLTPPDSEPAAQQAPAREQREPSQSYFGIGGTIGLGGDETALGDGGFSLVSKAAFTENLSLHNATSFGKQTASMFALTGEMPIRDTETQRVVLIPFLGGGTLVTTDDELKLHGLIVGGVDVPISDQLMGTVRVNTGFVDGDTEVGLVLGVGYRFSVLKLFRR</sequence>
<name>A0ABT7BWW7_9CYAN</name>
<comment type="caution">
    <text evidence="3">The sequence shown here is derived from an EMBL/GenBank/DDBJ whole genome shotgun (WGS) entry which is preliminary data.</text>
</comment>
<feature type="chain" id="PRO_5045604904" description="Outer membrane protein beta-barrel domain-containing protein" evidence="2">
    <location>
        <begin position="28"/>
        <end position="277"/>
    </location>
</feature>
<feature type="region of interest" description="Disordered" evidence="1">
    <location>
        <begin position="92"/>
        <end position="146"/>
    </location>
</feature>
<proteinExistence type="predicted"/>
<organism evidence="3 4">
    <name type="scientific">Roseofilum casamattae BLCC-M143</name>
    <dbReference type="NCBI Taxonomy" id="3022442"/>
    <lineage>
        <taxon>Bacteria</taxon>
        <taxon>Bacillati</taxon>
        <taxon>Cyanobacteriota</taxon>
        <taxon>Cyanophyceae</taxon>
        <taxon>Desertifilales</taxon>
        <taxon>Desertifilaceae</taxon>
        <taxon>Roseofilum</taxon>
        <taxon>Roseofilum casamattae</taxon>
    </lineage>
</organism>
<keyword evidence="2" id="KW-0732">Signal</keyword>
<protein>
    <recommendedName>
        <fullName evidence="5">Outer membrane protein beta-barrel domain-containing protein</fullName>
    </recommendedName>
</protein>
<dbReference type="RefSeq" id="WP_283757421.1">
    <property type="nucleotide sequence ID" value="NZ_JAQOSQ010000004.1"/>
</dbReference>
<reference evidence="3 4" key="1">
    <citation type="submission" date="2023-01" db="EMBL/GenBank/DDBJ databases">
        <title>Novel diversity within Roseofilum (Cyanobacteria; Desertifilaceae) from marine benthic mats with descriptions of four novel species.</title>
        <authorList>
            <person name="Wang Y."/>
            <person name="Berthold D.E."/>
            <person name="Hu J."/>
            <person name="Lefler F.W."/>
            <person name="Laughinghouse H.D. IV."/>
        </authorList>
    </citation>
    <scope>NUCLEOTIDE SEQUENCE [LARGE SCALE GENOMIC DNA]</scope>
    <source>
        <strain evidence="3 4">BLCC-M143</strain>
    </source>
</reference>
<evidence type="ECO:0000313" key="4">
    <source>
        <dbReference type="Proteomes" id="UP001232992"/>
    </source>
</evidence>
<dbReference type="Proteomes" id="UP001232992">
    <property type="component" value="Unassembled WGS sequence"/>
</dbReference>